<sequence>MVTPVSISNYISLPDDFPVRNIAPQVKEEQAPFLIVIKM</sequence>
<gene>
    <name evidence="1" type="ORF">WLH_00242</name>
</gene>
<evidence type="ECO:0000313" key="1">
    <source>
        <dbReference type="EMBL" id="ANK01503.1"/>
    </source>
</evidence>
<organism evidence="1 2">
    <name type="scientific">Escherichia coli O25b:H4</name>
    <dbReference type="NCBI Taxonomy" id="941280"/>
    <lineage>
        <taxon>Bacteria</taxon>
        <taxon>Pseudomonadati</taxon>
        <taxon>Pseudomonadota</taxon>
        <taxon>Gammaproteobacteria</taxon>
        <taxon>Enterobacterales</taxon>
        <taxon>Enterobacteriaceae</taxon>
        <taxon>Escherichia</taxon>
    </lineage>
</organism>
<protein>
    <submittedName>
        <fullName evidence="1">Isopenicillin N synthetase</fullName>
        <ecNumber evidence="1">1.-.-.-</ecNumber>
    </submittedName>
</protein>
<dbReference type="AlphaFoldDB" id="A0A192C635"/>
<dbReference type="PATRIC" id="fig|941280.3.peg.243"/>
<name>A0A192C635_ECO25</name>
<dbReference type="Proteomes" id="UP000183316">
    <property type="component" value="Chromosome"/>
</dbReference>
<dbReference type="EMBL" id="CP015085">
    <property type="protein sequence ID" value="ANK01503.1"/>
    <property type="molecule type" value="Genomic_DNA"/>
</dbReference>
<proteinExistence type="predicted"/>
<dbReference type="NCBIfam" id="NF033404">
    <property type="entry name" value="YneK"/>
    <property type="match status" value="1"/>
</dbReference>
<dbReference type="GO" id="GO:0016491">
    <property type="term" value="F:oxidoreductase activity"/>
    <property type="evidence" value="ECO:0007669"/>
    <property type="project" value="UniProtKB-KW"/>
</dbReference>
<accession>A0A192C635</accession>
<evidence type="ECO:0000313" key="2">
    <source>
        <dbReference type="Proteomes" id="UP000183316"/>
    </source>
</evidence>
<keyword evidence="1" id="KW-0560">Oxidoreductase</keyword>
<reference evidence="1 2" key="1">
    <citation type="submission" date="2016-03" db="EMBL/GenBank/DDBJ databases">
        <title>Genome Sequence and Comparative Pathogenic Determinants of Uropathogenic Escherichia coli O25b:H4, a Clinical Isolate from Saudi Arabia.</title>
        <authorList>
            <person name="Alyamani E.A.J."/>
            <person name="Khiyami M.A."/>
            <person name="Booq R.Y."/>
            <person name="Bahwerth F.S."/>
            <person name="Vaisvil B."/>
            <person name="Schmitt D.P."/>
            <person name="Kapatral V."/>
        </authorList>
    </citation>
    <scope>NUCLEOTIDE SEQUENCE [LARGE SCALE GENOMIC DNA]</scope>
    <source>
        <strain evidence="1 2">O25b:H4</strain>
    </source>
</reference>
<dbReference type="EC" id="1.-.-.-" evidence="1"/>